<gene>
    <name evidence="1" type="ORF">CPT_Moon88</name>
</gene>
<protein>
    <recommendedName>
        <fullName evidence="3">Thioredoxin</fullName>
    </recommendedName>
</protein>
<name>A0A0A0YP47_9CAUD</name>
<sequence length="96" mass="11232">MKNELKEDIDFGTWSEHWTEVDLEKGPEWEAPAGFDKGLIDWKAVLEMADRREAAAKQAQPCPECGTIQTQLVDWRTDTLKMKCRHCKHKFEKKLK</sequence>
<dbReference type="KEGG" id="vg:24721687"/>
<dbReference type="RefSeq" id="YP_009146521.1">
    <property type="nucleotide sequence ID" value="NC_027331.1"/>
</dbReference>
<organism evidence="1 2">
    <name type="scientific">Citrobacter phage Moon</name>
    <dbReference type="NCBI Taxonomy" id="1540095"/>
    <lineage>
        <taxon>Viruses</taxon>
        <taxon>Duplodnaviria</taxon>
        <taxon>Heunggongvirae</taxon>
        <taxon>Uroviricota</taxon>
        <taxon>Caudoviricetes</taxon>
        <taxon>Pantevenvirales</taxon>
        <taxon>Straboviridae</taxon>
        <taxon>Tevenvirinae</taxon>
        <taxon>Moonvirus</taxon>
        <taxon>Moonvirus moon</taxon>
    </lineage>
</organism>
<keyword evidence="2" id="KW-1185">Reference proteome</keyword>
<dbReference type="GeneID" id="24721687"/>
<dbReference type="Proteomes" id="UP000030323">
    <property type="component" value="Segment"/>
</dbReference>
<evidence type="ECO:0008006" key="3">
    <source>
        <dbReference type="Google" id="ProtNLM"/>
    </source>
</evidence>
<proteinExistence type="predicted"/>
<evidence type="ECO:0000313" key="1">
    <source>
        <dbReference type="EMBL" id="AIX12059.1"/>
    </source>
</evidence>
<dbReference type="EMBL" id="KM236240">
    <property type="protein sequence ID" value="AIX12059.1"/>
    <property type="molecule type" value="Genomic_DNA"/>
</dbReference>
<evidence type="ECO:0000313" key="2">
    <source>
        <dbReference type="Proteomes" id="UP000030323"/>
    </source>
</evidence>
<reference evidence="1 2" key="1">
    <citation type="journal article" date="2015" name="Genome Announc.">
        <title>Complete Genome Sequence of Citrobacter freundii Myophage Moon.</title>
        <authorList>
            <person name="Edwards G.B."/>
            <person name="Luna A.J."/>
            <person name="Hernandez A.C."/>
            <person name="Kuty Everett G.F."/>
        </authorList>
    </citation>
    <scope>NUCLEOTIDE SEQUENCE [LARGE SCALE GENOMIC DNA]</scope>
</reference>
<accession>A0A0A0YP47</accession>